<accession>A0A382X5Y2</accession>
<dbReference type="AlphaFoldDB" id="A0A382X5Y2"/>
<reference evidence="1" key="1">
    <citation type="submission" date="2018-05" db="EMBL/GenBank/DDBJ databases">
        <authorList>
            <person name="Lanie J.A."/>
            <person name="Ng W.-L."/>
            <person name="Kazmierczak K.M."/>
            <person name="Andrzejewski T.M."/>
            <person name="Davidsen T.M."/>
            <person name="Wayne K.J."/>
            <person name="Tettelin H."/>
            <person name="Glass J.I."/>
            <person name="Rusch D."/>
            <person name="Podicherti R."/>
            <person name="Tsui H.-C.T."/>
            <person name="Winkler M.E."/>
        </authorList>
    </citation>
    <scope>NUCLEOTIDE SEQUENCE</scope>
</reference>
<name>A0A382X5Y2_9ZZZZ</name>
<protein>
    <submittedName>
        <fullName evidence="1">Uncharacterized protein</fullName>
    </submittedName>
</protein>
<organism evidence="1">
    <name type="scientific">marine metagenome</name>
    <dbReference type="NCBI Taxonomy" id="408172"/>
    <lineage>
        <taxon>unclassified sequences</taxon>
        <taxon>metagenomes</taxon>
        <taxon>ecological metagenomes</taxon>
    </lineage>
</organism>
<dbReference type="EMBL" id="UINC01164755">
    <property type="protein sequence ID" value="SVD65768.1"/>
    <property type="molecule type" value="Genomic_DNA"/>
</dbReference>
<evidence type="ECO:0000313" key="1">
    <source>
        <dbReference type="EMBL" id="SVD65768.1"/>
    </source>
</evidence>
<gene>
    <name evidence="1" type="ORF">METZ01_LOCUS418622</name>
</gene>
<proteinExistence type="predicted"/>
<sequence>MPLDYSTPNRTTKSRQYKEYVRGPLPLKWFQRASTISRTAGVVGLIIWRDAYQKKLWGYDSQRRTSGHIKVTNQNCMKWGVCGNSKNTALRLMEEAGLIRLYTKRGRSPIVQIIDNELGGL</sequence>